<dbReference type="Proteomes" id="UP000283469">
    <property type="component" value="Unassembled WGS sequence"/>
</dbReference>
<keyword evidence="9" id="KW-1185">Reference proteome</keyword>
<keyword evidence="1" id="KW-0597">Phosphoprotein</keyword>
<dbReference type="GO" id="GO:0032993">
    <property type="term" value="C:protein-DNA complex"/>
    <property type="evidence" value="ECO:0007669"/>
    <property type="project" value="TreeGrafter"/>
</dbReference>
<dbReference type="InterPro" id="IPR016032">
    <property type="entry name" value="Sig_transdc_resp-reg_C-effctor"/>
</dbReference>
<dbReference type="Pfam" id="PF00486">
    <property type="entry name" value="Trans_reg_C"/>
    <property type="match status" value="1"/>
</dbReference>
<dbReference type="InterPro" id="IPR001867">
    <property type="entry name" value="OmpR/PhoB-type_DNA-bd"/>
</dbReference>
<protein>
    <submittedName>
        <fullName evidence="8">Winged helix family transcriptional regulator</fullName>
    </submittedName>
</protein>
<dbReference type="AlphaFoldDB" id="A0A418YSS7"/>
<comment type="caution">
    <text evidence="8">The sequence shown here is derived from an EMBL/GenBank/DDBJ whole genome shotgun (WGS) entry which is preliminary data.</text>
</comment>
<dbReference type="GO" id="GO:0000976">
    <property type="term" value="F:transcription cis-regulatory region binding"/>
    <property type="evidence" value="ECO:0007669"/>
    <property type="project" value="TreeGrafter"/>
</dbReference>
<dbReference type="Gene3D" id="1.10.10.10">
    <property type="entry name" value="Winged helix-like DNA-binding domain superfamily/Winged helix DNA-binding domain"/>
    <property type="match status" value="1"/>
</dbReference>
<feature type="domain" description="OmpR/PhoB-type" evidence="7">
    <location>
        <begin position="82"/>
        <end position="180"/>
    </location>
</feature>
<evidence type="ECO:0000313" key="8">
    <source>
        <dbReference type="EMBL" id="RJG54894.1"/>
    </source>
</evidence>
<dbReference type="PROSITE" id="PS51755">
    <property type="entry name" value="OMPR_PHOB"/>
    <property type="match status" value="1"/>
</dbReference>
<proteinExistence type="predicted"/>
<sequence>MGSDFAPLARALSARGFDLAMQGAGGDPPRVSISDATILWQGVDDPAARARALEGGAQDVVGPWMHEGEAVARIIRLARDDQPRLRVGDLLIHLVDRQVERAGHAIPLLAREYALLLHLARRPGEAVSRDALLRAVWRLEFDPGTNSVEVHMSRLRAKIDRGFDWPLLRTVKGRGYALCPAVGTALSGA</sequence>
<evidence type="ECO:0000259" key="7">
    <source>
        <dbReference type="PROSITE" id="PS51755"/>
    </source>
</evidence>
<dbReference type="CDD" id="cd00383">
    <property type="entry name" value="trans_reg_C"/>
    <property type="match status" value="1"/>
</dbReference>
<feature type="DNA-binding region" description="OmpR/PhoB-type" evidence="6">
    <location>
        <begin position="82"/>
        <end position="180"/>
    </location>
</feature>
<dbReference type="PANTHER" id="PTHR48111:SF22">
    <property type="entry name" value="REGULATOR OF RPOS"/>
    <property type="match status" value="1"/>
</dbReference>
<evidence type="ECO:0000256" key="3">
    <source>
        <dbReference type="ARBA" id="ARBA00023015"/>
    </source>
</evidence>
<evidence type="ECO:0000256" key="1">
    <source>
        <dbReference type="ARBA" id="ARBA00022553"/>
    </source>
</evidence>
<dbReference type="SUPFAM" id="SSF46894">
    <property type="entry name" value="C-terminal effector domain of the bipartite response regulators"/>
    <property type="match status" value="1"/>
</dbReference>
<dbReference type="OrthoDB" id="7595335at2"/>
<evidence type="ECO:0000256" key="5">
    <source>
        <dbReference type="ARBA" id="ARBA00023163"/>
    </source>
</evidence>
<evidence type="ECO:0000256" key="2">
    <source>
        <dbReference type="ARBA" id="ARBA00023012"/>
    </source>
</evidence>
<evidence type="ECO:0000256" key="4">
    <source>
        <dbReference type="ARBA" id="ARBA00023125"/>
    </source>
</evidence>
<accession>A0A418YSS7</accession>
<dbReference type="EMBL" id="QVRA01000008">
    <property type="protein sequence ID" value="RJG54894.1"/>
    <property type="molecule type" value="Genomic_DNA"/>
</dbReference>
<keyword evidence="3" id="KW-0805">Transcription regulation</keyword>
<dbReference type="GO" id="GO:0006355">
    <property type="term" value="P:regulation of DNA-templated transcription"/>
    <property type="evidence" value="ECO:0007669"/>
    <property type="project" value="InterPro"/>
</dbReference>
<dbReference type="GO" id="GO:0000156">
    <property type="term" value="F:phosphorelay response regulator activity"/>
    <property type="evidence" value="ECO:0007669"/>
    <property type="project" value="TreeGrafter"/>
</dbReference>
<keyword evidence="5" id="KW-0804">Transcription</keyword>
<keyword evidence="2" id="KW-0902">Two-component regulatory system</keyword>
<organism evidence="8 9">
    <name type="scientific">Sphingobium terrigena</name>
    <dbReference type="NCBI Taxonomy" id="2304063"/>
    <lineage>
        <taxon>Bacteria</taxon>
        <taxon>Pseudomonadati</taxon>
        <taxon>Pseudomonadota</taxon>
        <taxon>Alphaproteobacteria</taxon>
        <taxon>Sphingomonadales</taxon>
        <taxon>Sphingomonadaceae</taxon>
        <taxon>Sphingobium</taxon>
    </lineage>
</organism>
<reference evidence="8 9" key="1">
    <citation type="submission" date="2018-08" db="EMBL/GenBank/DDBJ databases">
        <title>Sphingobium sp. EO9.</title>
        <authorList>
            <person name="Park Y."/>
            <person name="Kim K.H."/>
            <person name="Jeon C.O."/>
        </authorList>
    </citation>
    <scope>NUCLEOTIDE SEQUENCE [LARGE SCALE GENOMIC DNA]</scope>
    <source>
        <strain evidence="8 9">EO9</strain>
    </source>
</reference>
<name>A0A418YSS7_9SPHN</name>
<dbReference type="InterPro" id="IPR036388">
    <property type="entry name" value="WH-like_DNA-bd_sf"/>
</dbReference>
<evidence type="ECO:0000256" key="6">
    <source>
        <dbReference type="PROSITE-ProRule" id="PRU01091"/>
    </source>
</evidence>
<evidence type="ECO:0000313" key="9">
    <source>
        <dbReference type="Proteomes" id="UP000283469"/>
    </source>
</evidence>
<dbReference type="PANTHER" id="PTHR48111">
    <property type="entry name" value="REGULATOR OF RPOS"/>
    <property type="match status" value="1"/>
</dbReference>
<gene>
    <name evidence="8" type="ORF">D0Z70_11055</name>
</gene>
<dbReference type="GO" id="GO:0005829">
    <property type="term" value="C:cytosol"/>
    <property type="evidence" value="ECO:0007669"/>
    <property type="project" value="TreeGrafter"/>
</dbReference>
<dbReference type="SMART" id="SM00862">
    <property type="entry name" value="Trans_reg_C"/>
    <property type="match status" value="1"/>
</dbReference>
<keyword evidence="4 6" id="KW-0238">DNA-binding</keyword>
<dbReference type="InterPro" id="IPR039420">
    <property type="entry name" value="WalR-like"/>
</dbReference>